<gene>
    <name evidence="1" type="ORF">HF292_015600</name>
</gene>
<name>A0ACD5INE2_9PROT</name>
<evidence type="ECO:0000313" key="1">
    <source>
        <dbReference type="EMBL" id="XRP74697.1"/>
    </source>
</evidence>
<geneLocation type="plasmid" evidence="1 2">
    <name>pCF3-4</name>
</geneLocation>
<protein>
    <submittedName>
        <fullName evidence="1">Uncharacterized protein</fullName>
    </submittedName>
</protein>
<organism evidence="1 2">
    <name type="scientific">Acidithiobacillus ferruginosus</name>
    <dbReference type="NCBI Taxonomy" id="3063951"/>
    <lineage>
        <taxon>Bacteria</taxon>
        <taxon>Pseudomonadati</taxon>
        <taxon>Pseudomonadota</taxon>
        <taxon>Acidithiobacillia</taxon>
        <taxon>Acidithiobacillales</taxon>
        <taxon>Acidithiobacillaceae</taxon>
        <taxon>Acidithiobacillus</taxon>
    </lineage>
</organism>
<sequence>MNKWKFLLVILAALFVAYWIGHQGHVGLGSHVPARGSASDMVMVLPPAAAQTAS</sequence>
<dbReference type="EMBL" id="CP130950">
    <property type="protein sequence ID" value="XRP74697.1"/>
    <property type="molecule type" value="Genomic_DNA"/>
</dbReference>
<evidence type="ECO:0000313" key="2">
    <source>
        <dbReference type="Proteomes" id="UP001196097"/>
    </source>
</evidence>
<reference evidence="1 2" key="1">
    <citation type="journal article" date="2021" name="ISME J.">
        <title>Genomic evolution of the class Acidithiobacillia: deep-branching Proteobacteria living in extreme acidic conditions.</title>
        <authorList>
            <person name="Moya-Beltran A."/>
            <person name="Beard S."/>
            <person name="Rojas-Villalobos C."/>
            <person name="Issotta F."/>
            <person name="Gallardo Y."/>
            <person name="Ulloa R."/>
            <person name="Giaveno A."/>
            <person name="Degli Esposti M."/>
            <person name="Johnson D.B."/>
            <person name="Quatrini R."/>
        </authorList>
    </citation>
    <scope>NUCLEOTIDE SEQUENCE [LARGE SCALE GENOMIC DNA]</scope>
    <source>
        <strain evidence="1 2">CF3</strain>
    </source>
</reference>
<accession>A0ACD5INE2</accession>
<dbReference type="Proteomes" id="UP001196097">
    <property type="component" value="Plasmid pCF3-4"/>
</dbReference>
<keyword evidence="1" id="KW-0614">Plasmid</keyword>
<keyword evidence="2" id="KW-1185">Reference proteome</keyword>
<proteinExistence type="predicted"/>